<dbReference type="AlphaFoldDB" id="A0AAW9JRZ7"/>
<dbReference type="InterPro" id="IPR010368">
    <property type="entry name" value="Com_YlbF"/>
</dbReference>
<dbReference type="PANTHER" id="PTHR38448">
    <property type="entry name" value="REGULATORY PROTEIN YLBF-RELATED"/>
    <property type="match status" value="1"/>
</dbReference>
<sequence>MRGTNESLLDEATKAHLQRLTDLLKENELIQDYQMIEEKAQNHAHLNQLIADIKIKQKEAVAFNHYGKPEAEKIAIKEAEAFTKEFNEHMVVTSYQDALVEANDILQHLVATVQDELKEQINQTLEDNR</sequence>
<dbReference type="PANTHER" id="PTHR38448:SF1">
    <property type="entry name" value="YLBF FAMILY REGULATOR"/>
    <property type="match status" value="1"/>
</dbReference>
<dbReference type="GeneID" id="83605659"/>
<accession>A0AAW9JRZ7</accession>
<evidence type="ECO:0000313" key="1">
    <source>
        <dbReference type="EMBL" id="MDZ5758298.1"/>
    </source>
</evidence>
<dbReference type="InterPro" id="IPR016783">
    <property type="entry name" value="Biofilm_formation_YmcA"/>
</dbReference>
<proteinExistence type="predicted"/>
<organism evidence="1 2">
    <name type="scientific">Carnobacterium maltaromaticum</name>
    <name type="common">Carnobacterium piscicola</name>
    <dbReference type="NCBI Taxonomy" id="2751"/>
    <lineage>
        <taxon>Bacteria</taxon>
        <taxon>Bacillati</taxon>
        <taxon>Bacillota</taxon>
        <taxon>Bacilli</taxon>
        <taxon>Lactobacillales</taxon>
        <taxon>Carnobacteriaceae</taxon>
        <taxon>Carnobacterium</taxon>
    </lineage>
</organism>
<dbReference type="EMBL" id="JAVBVO010000003">
    <property type="protein sequence ID" value="MDZ5758298.1"/>
    <property type="molecule type" value="Genomic_DNA"/>
</dbReference>
<dbReference type="PIRSF" id="PIRSF021287">
    <property type="entry name" value="Biofilm_formation_YmcA"/>
    <property type="match status" value="1"/>
</dbReference>
<dbReference type="SUPFAM" id="SSF158622">
    <property type="entry name" value="YheA/YmcA-like"/>
    <property type="match status" value="1"/>
</dbReference>
<comment type="caution">
    <text evidence="1">The sequence shown here is derived from an EMBL/GenBank/DDBJ whole genome shotgun (WGS) entry which is preliminary data.</text>
</comment>
<protein>
    <submittedName>
        <fullName evidence="1">YlbF family regulator</fullName>
    </submittedName>
</protein>
<name>A0AAW9JRZ7_CARML</name>
<dbReference type="Proteomes" id="UP001290462">
    <property type="component" value="Unassembled WGS sequence"/>
</dbReference>
<evidence type="ECO:0000313" key="2">
    <source>
        <dbReference type="Proteomes" id="UP001290462"/>
    </source>
</evidence>
<dbReference type="RefSeq" id="WP_010054244.1">
    <property type="nucleotide sequence ID" value="NZ_BJOJ01000017.1"/>
</dbReference>
<dbReference type="Pfam" id="PF06133">
    <property type="entry name" value="Com_YlbF"/>
    <property type="match status" value="1"/>
</dbReference>
<dbReference type="InterPro" id="IPR023378">
    <property type="entry name" value="YheA/YmcA-like_dom_sf"/>
</dbReference>
<gene>
    <name evidence="1" type="ORF">RAK27_06450</name>
</gene>
<dbReference type="InterPro" id="IPR052767">
    <property type="entry name" value="Bact_com_dev_regulator"/>
</dbReference>
<reference evidence="1" key="1">
    <citation type="submission" date="2023-08" db="EMBL/GenBank/DDBJ databases">
        <title>Genomic characterization of piscicolin 126 produced by Carnobacterium maltaromaticum CM22 strain isolated from salmon (Salmo salar).</title>
        <authorList>
            <person name="Gonzalez-Gragera E."/>
            <person name="Garcia-Lopez J.D."/>
            <person name="Teso-Perez C."/>
            <person name="Gimenez-Hernandez I."/>
            <person name="Peralta-Sanchez J.M."/>
            <person name="Valdivia E."/>
            <person name="Montalban-Lopez M."/>
            <person name="Martin-Platero A.M."/>
            <person name="Banos A."/>
            <person name="Martinez-Bueno M."/>
        </authorList>
    </citation>
    <scope>NUCLEOTIDE SEQUENCE</scope>
    <source>
        <strain evidence="1">CM22</strain>
    </source>
</reference>
<dbReference type="Gene3D" id="1.20.1500.10">
    <property type="entry name" value="YheA/YmcA-like"/>
    <property type="match status" value="1"/>
</dbReference>